<feature type="signal peptide" evidence="2">
    <location>
        <begin position="1"/>
        <end position="25"/>
    </location>
</feature>
<dbReference type="InterPro" id="IPR011256">
    <property type="entry name" value="Reg_factor_effector_dom_sf"/>
</dbReference>
<dbReference type="Pfam" id="PF04832">
    <property type="entry name" value="SOUL"/>
    <property type="match status" value="1"/>
</dbReference>
<dbReference type="EnsemblMetazoa" id="G13288.1">
    <property type="protein sequence ID" value="G13288.1:cds"/>
    <property type="gene ID" value="G13288"/>
</dbReference>
<protein>
    <recommendedName>
        <fullName evidence="5">Heme-binding protein 2</fullName>
    </recommendedName>
</protein>
<proteinExistence type="inferred from homology"/>
<evidence type="ECO:0000313" key="4">
    <source>
        <dbReference type="Proteomes" id="UP000005408"/>
    </source>
</evidence>
<dbReference type="EnsemblMetazoa" id="G13288.2">
    <property type="protein sequence ID" value="G13288.2:cds"/>
    <property type="gene ID" value="G13288"/>
</dbReference>
<comment type="similarity">
    <text evidence="1">Belongs to the HEBP family.</text>
</comment>
<feature type="chain" id="PRO_5042430827" description="Heme-binding protein 2" evidence="2">
    <location>
        <begin position="26"/>
        <end position="235"/>
    </location>
</feature>
<organism evidence="3 4">
    <name type="scientific">Magallana gigas</name>
    <name type="common">Pacific oyster</name>
    <name type="synonym">Crassostrea gigas</name>
    <dbReference type="NCBI Taxonomy" id="29159"/>
    <lineage>
        <taxon>Eukaryota</taxon>
        <taxon>Metazoa</taxon>
        <taxon>Spiralia</taxon>
        <taxon>Lophotrochozoa</taxon>
        <taxon>Mollusca</taxon>
        <taxon>Bivalvia</taxon>
        <taxon>Autobranchia</taxon>
        <taxon>Pteriomorphia</taxon>
        <taxon>Ostreida</taxon>
        <taxon>Ostreoidea</taxon>
        <taxon>Ostreidae</taxon>
        <taxon>Magallana</taxon>
    </lineage>
</organism>
<dbReference type="Gene3D" id="3.20.80.10">
    <property type="entry name" value="Regulatory factor, effector binding domain"/>
    <property type="match status" value="1"/>
</dbReference>
<evidence type="ECO:0000256" key="2">
    <source>
        <dbReference type="SAM" id="SignalP"/>
    </source>
</evidence>
<reference evidence="3" key="1">
    <citation type="submission" date="2022-08" db="UniProtKB">
        <authorList>
            <consortium name="EnsemblMetazoa"/>
        </authorList>
    </citation>
    <scope>IDENTIFICATION</scope>
    <source>
        <strain evidence="3">05x7-T-G4-1.051#20</strain>
    </source>
</reference>
<accession>A0A8W8IBW9</accession>
<dbReference type="Proteomes" id="UP000005408">
    <property type="component" value="Unassembled WGS sequence"/>
</dbReference>
<keyword evidence="2" id="KW-0732">Signal</keyword>
<evidence type="ECO:0000256" key="1">
    <source>
        <dbReference type="ARBA" id="ARBA00009817"/>
    </source>
</evidence>
<sequence>EKPFRKLRTMLGLAVFASLCYLASAHKPPPFVRDLDCPKYTVLQSFPGYELRRYEMSQWVATRDLLRGYGALMNYRENKLVYKLFRYISGENTLGMKIPMIYPMLMTVYPEVGRNYEQSVMEMHFMIPHHMQPFPPAPTDPTVYITMLPPMDVYVKSLGGFANTRMNLRKSFTNTRMNLRKSFTDNRMNLRKVKELMKQINNRNLYHGDHFYKAGYDGTSSMNRHDNEVWLVAKN</sequence>
<dbReference type="PANTHER" id="PTHR11220">
    <property type="entry name" value="HEME-BINDING PROTEIN-RELATED"/>
    <property type="match status" value="1"/>
</dbReference>
<dbReference type="InterPro" id="IPR006917">
    <property type="entry name" value="SOUL_heme-bd"/>
</dbReference>
<evidence type="ECO:0008006" key="5">
    <source>
        <dbReference type="Google" id="ProtNLM"/>
    </source>
</evidence>
<name>A0A8W8IBW9_MAGGI</name>
<dbReference type="SUPFAM" id="SSF55136">
    <property type="entry name" value="Probable bacterial effector-binding domain"/>
    <property type="match status" value="1"/>
</dbReference>
<dbReference type="PANTHER" id="PTHR11220:SF1">
    <property type="entry name" value="HEME-BINDING PROTEIN 2"/>
    <property type="match status" value="1"/>
</dbReference>
<keyword evidence="4" id="KW-1185">Reference proteome</keyword>
<dbReference type="AlphaFoldDB" id="A0A8W8IBW9"/>
<evidence type="ECO:0000313" key="3">
    <source>
        <dbReference type="EnsemblMetazoa" id="G13288.1:cds"/>
    </source>
</evidence>